<evidence type="ECO:0000313" key="3">
    <source>
        <dbReference type="EMBL" id="QDZ09700.1"/>
    </source>
</evidence>
<feature type="domain" description="Fumarylacetoacetase N-terminal" evidence="2">
    <location>
        <begin position="1"/>
        <end position="77"/>
    </location>
</feature>
<dbReference type="Gene3D" id="3.90.850.10">
    <property type="entry name" value="Fumarylacetoacetase-like, C-terminal domain"/>
    <property type="match status" value="1"/>
</dbReference>
<dbReference type="SUPFAM" id="SSF56529">
    <property type="entry name" value="FAH"/>
    <property type="match status" value="1"/>
</dbReference>
<sequence>MKLATLRNNRPDGQLVVLSADSTRFVSATRIAPTLQAALDDWTAHAPALSALAAQLDAGAIAGQVFDPAQALAPLPRAYQWIDGSGYLNHLERVRTLKGSKDEELQSTRPLLYQGGSDSLLAPTDPIRVTDPDLALDFEAEAAVIIGPVPMGATKAQASSAIRLVTVCNDISLRRLVADDLQNGFGFFHAKPSTSFAPIVATPESLGTAWRDNRLHLPVRIEVNGNLYGQPNAGTDMHFDFADLIVEAARTRPLAAGTIIGGGTISNSHDETLPIKRDGIGFACIAEARTVEKLKYGRARTPFLKPGDVIRIGALSPNGQSTFGDMVQTVTLV</sequence>
<organism evidence="3 4">
    <name type="scientific">Devosia ginsengisoli</name>
    <dbReference type="NCBI Taxonomy" id="400770"/>
    <lineage>
        <taxon>Bacteria</taxon>
        <taxon>Pseudomonadati</taxon>
        <taxon>Pseudomonadota</taxon>
        <taxon>Alphaproteobacteria</taxon>
        <taxon>Hyphomicrobiales</taxon>
        <taxon>Devosiaceae</taxon>
        <taxon>Devosia</taxon>
    </lineage>
</organism>
<keyword evidence="4" id="KW-1185">Reference proteome</keyword>
<dbReference type="InterPro" id="IPR041072">
    <property type="entry name" value="FAA_hydro_N"/>
</dbReference>
<dbReference type="PANTHER" id="PTHR43211">
    <property type="entry name" value="FUMARYLACETOACETATE HYDROLASE"/>
    <property type="match status" value="1"/>
</dbReference>
<gene>
    <name evidence="3" type="ORF">FPZ08_02410</name>
</gene>
<proteinExistence type="predicted"/>
<dbReference type="PANTHER" id="PTHR43211:SF1">
    <property type="entry name" value="BLL6422 PROTEIN"/>
    <property type="match status" value="1"/>
</dbReference>
<evidence type="ECO:0000313" key="4">
    <source>
        <dbReference type="Proteomes" id="UP000315364"/>
    </source>
</evidence>
<dbReference type="Pfam" id="PF18288">
    <property type="entry name" value="FAA_hydro_N_2"/>
    <property type="match status" value="1"/>
</dbReference>
<dbReference type="InterPro" id="IPR011234">
    <property type="entry name" value="Fumarylacetoacetase-like_C"/>
</dbReference>
<dbReference type="GO" id="GO:0003824">
    <property type="term" value="F:catalytic activity"/>
    <property type="evidence" value="ECO:0007669"/>
    <property type="project" value="InterPro"/>
</dbReference>
<reference evidence="3 4" key="1">
    <citation type="submission" date="2019-07" db="EMBL/GenBank/DDBJ databases">
        <title>Full genome sequence of Devosia sp. Gsoil 520.</title>
        <authorList>
            <person name="Im W.-T."/>
        </authorList>
    </citation>
    <scope>NUCLEOTIDE SEQUENCE [LARGE SCALE GENOMIC DNA]</scope>
    <source>
        <strain evidence="3 4">Gsoil 520</strain>
    </source>
</reference>
<evidence type="ECO:0000259" key="2">
    <source>
        <dbReference type="Pfam" id="PF18288"/>
    </source>
</evidence>
<evidence type="ECO:0000259" key="1">
    <source>
        <dbReference type="Pfam" id="PF01557"/>
    </source>
</evidence>
<dbReference type="Pfam" id="PF01557">
    <property type="entry name" value="FAA_hydrolase"/>
    <property type="match status" value="1"/>
</dbReference>
<dbReference type="Proteomes" id="UP000315364">
    <property type="component" value="Chromosome"/>
</dbReference>
<protein>
    <submittedName>
        <fullName evidence="3">2-keto-4-pentenoate hydratase</fullName>
    </submittedName>
</protein>
<dbReference type="InterPro" id="IPR036663">
    <property type="entry name" value="Fumarylacetoacetase_C_sf"/>
</dbReference>
<dbReference type="KEGG" id="dea:FPZ08_02410"/>
<feature type="domain" description="Fumarylacetoacetase-like C-terminal" evidence="1">
    <location>
        <begin position="81"/>
        <end position="330"/>
    </location>
</feature>
<dbReference type="OrthoDB" id="9775905at2"/>
<dbReference type="AlphaFoldDB" id="A0A5B8LR64"/>
<name>A0A5B8LR64_9HYPH</name>
<dbReference type="RefSeq" id="WP_146288509.1">
    <property type="nucleotide sequence ID" value="NZ_CP042304.1"/>
</dbReference>
<dbReference type="EMBL" id="CP042304">
    <property type="protein sequence ID" value="QDZ09700.1"/>
    <property type="molecule type" value="Genomic_DNA"/>
</dbReference>
<accession>A0A5B8LR64</accession>